<feature type="chain" id="PRO_5017093866" description="Endolytic peptidoglycan transglycosylase RlpA" evidence="5">
    <location>
        <begin position="23"/>
        <end position="200"/>
    </location>
</feature>
<organism evidence="7 8">
    <name type="scientific">PS1 clade bacterium</name>
    <dbReference type="NCBI Taxonomy" id="2175152"/>
    <lineage>
        <taxon>Bacteria</taxon>
        <taxon>Pseudomonadati</taxon>
        <taxon>Pseudomonadota</taxon>
        <taxon>Alphaproteobacteria</taxon>
        <taxon>PS1 clade</taxon>
    </lineage>
</organism>
<feature type="domain" description="RlpA-like protein double-psi beta-barrel" evidence="6">
    <location>
        <begin position="73"/>
        <end position="162"/>
    </location>
</feature>
<gene>
    <name evidence="3" type="primary">rlpA</name>
    <name evidence="7" type="ORF">DBW71_05790</name>
</gene>
<dbReference type="GO" id="GO:0071555">
    <property type="term" value="P:cell wall organization"/>
    <property type="evidence" value="ECO:0007669"/>
    <property type="project" value="UniProtKB-KW"/>
</dbReference>
<keyword evidence="3" id="KW-0472">Membrane</keyword>
<keyword evidence="2 3" id="KW-0961">Cell wall biogenesis/degradation</keyword>
<dbReference type="GO" id="GO:0005886">
    <property type="term" value="C:plasma membrane"/>
    <property type="evidence" value="ECO:0007669"/>
    <property type="project" value="UniProtKB-SubCell"/>
</dbReference>
<evidence type="ECO:0000256" key="4">
    <source>
        <dbReference type="RuleBase" id="RU003495"/>
    </source>
</evidence>
<dbReference type="AlphaFoldDB" id="A0A368DK58"/>
<keyword evidence="3" id="KW-0449">Lipoprotein</keyword>
<dbReference type="Pfam" id="PF03330">
    <property type="entry name" value="DPBB_1"/>
    <property type="match status" value="1"/>
</dbReference>
<reference evidence="7 8" key="1">
    <citation type="journal article" date="2018" name="Microbiome">
        <title>Fine metagenomic profile of the Mediterranean stratified and mixed water columns revealed by assembly and recruitment.</title>
        <authorList>
            <person name="Haro-Moreno J.M."/>
            <person name="Lopez-Perez M."/>
            <person name="De La Torre J.R."/>
            <person name="Picazo A."/>
            <person name="Camacho A."/>
            <person name="Rodriguez-Valera F."/>
        </authorList>
    </citation>
    <scope>NUCLEOTIDE SEQUENCE [LARGE SCALE GENOMIC DNA]</scope>
    <source>
        <strain evidence="7">MED-G57</strain>
    </source>
</reference>
<evidence type="ECO:0000256" key="5">
    <source>
        <dbReference type="SAM" id="SignalP"/>
    </source>
</evidence>
<evidence type="ECO:0000313" key="7">
    <source>
        <dbReference type="EMBL" id="RCL72227.1"/>
    </source>
</evidence>
<dbReference type="PROSITE" id="PS51257">
    <property type="entry name" value="PROKAR_LIPOPROTEIN"/>
    <property type="match status" value="1"/>
</dbReference>
<dbReference type="InterPro" id="IPR036908">
    <property type="entry name" value="RlpA-like_sf"/>
</dbReference>
<dbReference type="EC" id="4.2.2.-" evidence="3"/>
<feature type="signal peptide" evidence="5">
    <location>
        <begin position="1"/>
        <end position="22"/>
    </location>
</feature>
<dbReference type="InterPro" id="IPR012997">
    <property type="entry name" value="RplA"/>
</dbReference>
<dbReference type="HAMAP" id="MF_02071">
    <property type="entry name" value="RlpA"/>
    <property type="match status" value="1"/>
</dbReference>
<comment type="subcellular location">
    <subcellularLocation>
        <location evidence="3">Cell membrane</location>
        <topology evidence="3">Lipid-anchor</topology>
    </subcellularLocation>
</comment>
<dbReference type="GO" id="GO:0008932">
    <property type="term" value="F:lytic endotransglycosylase activity"/>
    <property type="evidence" value="ECO:0007669"/>
    <property type="project" value="UniProtKB-UniRule"/>
</dbReference>
<comment type="function">
    <text evidence="3">Lytic transglycosylase with a strong preference for naked glycan strands that lack stem peptides.</text>
</comment>
<dbReference type="PANTHER" id="PTHR34183">
    <property type="entry name" value="ENDOLYTIC PEPTIDOGLYCAN TRANSGLYCOSYLASE RLPA"/>
    <property type="match status" value="1"/>
</dbReference>
<proteinExistence type="inferred from homology"/>
<comment type="caution">
    <text evidence="7">The sequence shown here is derived from an EMBL/GenBank/DDBJ whole genome shotgun (WGS) entry which is preliminary data.</text>
</comment>
<dbReference type="Proteomes" id="UP000253570">
    <property type="component" value="Unassembled WGS sequence"/>
</dbReference>
<dbReference type="InterPro" id="IPR009009">
    <property type="entry name" value="RlpA-like_DPBB"/>
</dbReference>
<dbReference type="GO" id="GO:0000270">
    <property type="term" value="P:peptidoglycan metabolic process"/>
    <property type="evidence" value="ECO:0007669"/>
    <property type="project" value="UniProtKB-UniRule"/>
</dbReference>
<keyword evidence="3" id="KW-0564">Palmitate</keyword>
<name>A0A368DK58_9PROT</name>
<keyword evidence="5" id="KW-0732">Signal</keyword>
<keyword evidence="1 3" id="KW-0456">Lyase</keyword>
<evidence type="ECO:0000256" key="2">
    <source>
        <dbReference type="ARBA" id="ARBA00023316"/>
    </source>
</evidence>
<dbReference type="SUPFAM" id="SSF50685">
    <property type="entry name" value="Barwin-like endoglucanases"/>
    <property type="match status" value="1"/>
</dbReference>
<comment type="similarity">
    <text evidence="3 4">Belongs to the RlpA family.</text>
</comment>
<accession>A0A368DK58</accession>
<sequence length="200" mass="22787">MLTNLRKFYLILSISAVSIALTSCSSWFIEDSNPQKYGKYDHIPQGGGHYKIGEPYQINGNWYYPEEDSNYNEVGIASWYGDYFHGRLTANGEYYDMNSLSAAHKTLPLPSYLKVTNLENNKSVIVRLNDRGPYVGDRIIDLSKKAAEDLDMLRQGTAEVRVQFMKSAPLEGNETDYFNNTKPGFLRKIWRTTSSALTEL</sequence>
<dbReference type="EMBL" id="QOQD01000016">
    <property type="protein sequence ID" value="RCL72227.1"/>
    <property type="molecule type" value="Genomic_DNA"/>
</dbReference>
<protein>
    <recommendedName>
        <fullName evidence="3">Endolytic peptidoglycan transglycosylase RlpA</fullName>
        <ecNumber evidence="3">4.2.2.-</ecNumber>
    </recommendedName>
</protein>
<evidence type="ECO:0000313" key="8">
    <source>
        <dbReference type="Proteomes" id="UP000253570"/>
    </source>
</evidence>
<dbReference type="InterPro" id="IPR034718">
    <property type="entry name" value="RlpA"/>
</dbReference>
<evidence type="ECO:0000256" key="3">
    <source>
        <dbReference type="HAMAP-Rule" id="MF_02071"/>
    </source>
</evidence>
<dbReference type="NCBIfam" id="TIGR00413">
    <property type="entry name" value="rlpA"/>
    <property type="match status" value="1"/>
</dbReference>
<evidence type="ECO:0000259" key="6">
    <source>
        <dbReference type="Pfam" id="PF03330"/>
    </source>
</evidence>
<dbReference type="PANTHER" id="PTHR34183:SF1">
    <property type="entry name" value="ENDOLYTIC PEPTIDOGLYCAN TRANSGLYCOSYLASE RLPA"/>
    <property type="match status" value="1"/>
</dbReference>
<dbReference type="Gene3D" id="2.40.40.10">
    <property type="entry name" value="RlpA-like domain"/>
    <property type="match status" value="1"/>
</dbReference>
<dbReference type="CDD" id="cd22268">
    <property type="entry name" value="DPBB_RlpA-like"/>
    <property type="match status" value="1"/>
</dbReference>
<evidence type="ECO:0000256" key="1">
    <source>
        <dbReference type="ARBA" id="ARBA00023239"/>
    </source>
</evidence>
<keyword evidence="3" id="KW-1003">Cell membrane</keyword>